<dbReference type="RefSeq" id="WP_254091913.1">
    <property type="nucleotide sequence ID" value="NZ_JAHESC010000029.1"/>
</dbReference>
<organism evidence="1 2">
    <name type="scientific">Dawidia soli</name>
    <dbReference type="NCBI Taxonomy" id="2782352"/>
    <lineage>
        <taxon>Bacteria</taxon>
        <taxon>Pseudomonadati</taxon>
        <taxon>Bacteroidota</taxon>
        <taxon>Cytophagia</taxon>
        <taxon>Cytophagales</taxon>
        <taxon>Chryseotaleaceae</taxon>
        <taxon>Dawidia</taxon>
    </lineage>
</organism>
<protein>
    <submittedName>
        <fullName evidence="1">YdeI/OmpD-associated family protein</fullName>
    </submittedName>
</protein>
<evidence type="ECO:0000313" key="2">
    <source>
        <dbReference type="Proteomes" id="UP001319180"/>
    </source>
</evidence>
<dbReference type="AlphaFoldDB" id="A0AAP2GIT9"/>
<dbReference type="EMBL" id="JAHESC010000029">
    <property type="protein sequence ID" value="MBT1688686.1"/>
    <property type="molecule type" value="Genomic_DNA"/>
</dbReference>
<gene>
    <name evidence="1" type="ORF">KK078_19100</name>
</gene>
<proteinExistence type="predicted"/>
<dbReference type="Proteomes" id="UP001319180">
    <property type="component" value="Unassembled WGS sequence"/>
</dbReference>
<reference evidence="1 2" key="1">
    <citation type="submission" date="2021-05" db="EMBL/GenBank/DDBJ databases">
        <title>A Polyphasic approach of four new species of the genus Ohtaekwangia: Ohtaekwangia histidinii sp. nov., Ohtaekwangia cretensis sp. nov., Ohtaekwangia indiensis sp. nov., Ohtaekwangia reichenbachii sp. nov. from diverse environment.</title>
        <authorList>
            <person name="Octaviana S."/>
        </authorList>
    </citation>
    <scope>NUCLEOTIDE SEQUENCE [LARGE SCALE GENOMIC DNA]</scope>
    <source>
        <strain evidence="1 2">PWU37</strain>
    </source>
</reference>
<accession>A0AAP2GIT9</accession>
<name>A0AAP2GIT9_9BACT</name>
<comment type="caution">
    <text evidence="1">The sequence shown here is derived from an EMBL/GenBank/DDBJ whole genome shotgun (WGS) entry which is preliminary data.</text>
</comment>
<keyword evidence="2" id="KW-1185">Reference proteome</keyword>
<dbReference type="Pfam" id="PF13376">
    <property type="entry name" value="OmdA"/>
    <property type="match status" value="1"/>
</dbReference>
<sequence length="192" mass="22567">MGKETIDTFCPASRKEWRRWLQKHHRQKQSVWLVYYKKGVDMPTVTYTETVEEALCFGWIDSTAKSLGDDRFMRFFCKRKPKSVWSKVNKSHVQRLIDKGLMMPAGMESIEVARQNGAWESLDDVEEVIIPKDLAKAFREHPGSRKYFMSLSRSGRKAILQWLVLARRPETREKRVREIAMLAARGMKPKQF</sequence>
<evidence type="ECO:0000313" key="1">
    <source>
        <dbReference type="EMBL" id="MBT1688686.1"/>
    </source>
</evidence>